<feature type="binding site" evidence="7">
    <location>
        <position position="196"/>
    </location>
    <ligand>
        <name>Zn(2+)</name>
        <dbReference type="ChEBI" id="CHEBI:29105"/>
    </ligand>
</feature>
<evidence type="ECO:0000256" key="7">
    <source>
        <dbReference type="PIRSR" id="PIRSR604254-1"/>
    </source>
</evidence>
<dbReference type="PANTHER" id="PTHR20855:SF3">
    <property type="entry name" value="LD03007P"/>
    <property type="match status" value="1"/>
</dbReference>
<dbReference type="InterPro" id="IPR004254">
    <property type="entry name" value="AdipoR/HlyIII-related"/>
</dbReference>
<dbReference type="InterPro" id="IPR005744">
    <property type="entry name" value="Hy-lIII"/>
</dbReference>
<keyword evidence="7" id="KW-0479">Metal-binding</keyword>
<feature type="binding site" evidence="7">
    <location>
        <position position="200"/>
    </location>
    <ligand>
        <name>Zn(2+)</name>
        <dbReference type="ChEBI" id="CHEBI:29105"/>
    </ligand>
</feature>
<proteinExistence type="inferred from homology"/>
<keyword evidence="3" id="KW-1003">Cell membrane</keyword>
<keyword evidence="10" id="KW-1185">Reference proteome</keyword>
<comment type="subcellular location">
    <subcellularLocation>
        <location evidence="1">Cell membrane</location>
        <topology evidence="1">Multi-pass membrane protein</topology>
    </subcellularLocation>
</comment>
<evidence type="ECO:0000256" key="2">
    <source>
        <dbReference type="ARBA" id="ARBA00008488"/>
    </source>
</evidence>
<keyword evidence="5 8" id="KW-1133">Transmembrane helix</keyword>
<feature type="transmembrane region" description="Helical" evidence="8">
    <location>
        <begin position="91"/>
        <end position="109"/>
    </location>
</feature>
<reference evidence="9 10" key="1">
    <citation type="submission" date="2019-06" db="EMBL/GenBank/DDBJ databases">
        <title>Description Trichococcus psychrophilus sp. nov., isolated from a cold spring, by genomic and phenotypic analyses.</title>
        <authorList>
            <person name="Zakharyuk A."/>
        </authorList>
    </citation>
    <scope>NUCLEOTIDE SEQUENCE [LARGE SCALE GENOMIC DNA]</scope>
    <source>
        <strain evidence="9 10">SKBG</strain>
    </source>
</reference>
<dbReference type="GO" id="GO:0005886">
    <property type="term" value="C:plasma membrane"/>
    <property type="evidence" value="ECO:0007669"/>
    <property type="project" value="UniProtKB-SubCell"/>
</dbReference>
<feature type="transmembrane region" description="Helical" evidence="8">
    <location>
        <begin position="116"/>
        <end position="135"/>
    </location>
</feature>
<keyword evidence="6 8" id="KW-0472">Membrane</keyword>
<accession>A0A5C5E986</accession>
<gene>
    <name evidence="9" type="ORF">FHK04_06270</name>
</gene>
<dbReference type="GO" id="GO:0046872">
    <property type="term" value="F:metal ion binding"/>
    <property type="evidence" value="ECO:0007669"/>
    <property type="project" value="UniProtKB-KW"/>
</dbReference>
<dbReference type="GO" id="GO:0140911">
    <property type="term" value="F:pore-forming activity"/>
    <property type="evidence" value="ECO:0007669"/>
    <property type="project" value="InterPro"/>
</dbReference>
<evidence type="ECO:0000256" key="1">
    <source>
        <dbReference type="ARBA" id="ARBA00004651"/>
    </source>
</evidence>
<feature type="transmembrane region" description="Helical" evidence="8">
    <location>
        <begin position="193"/>
        <end position="217"/>
    </location>
</feature>
<feature type="transmembrane region" description="Helical" evidence="8">
    <location>
        <begin position="165"/>
        <end position="187"/>
    </location>
</feature>
<evidence type="ECO:0000256" key="3">
    <source>
        <dbReference type="ARBA" id="ARBA00022475"/>
    </source>
</evidence>
<evidence type="ECO:0000256" key="6">
    <source>
        <dbReference type="ARBA" id="ARBA00023136"/>
    </source>
</evidence>
<dbReference type="PANTHER" id="PTHR20855">
    <property type="entry name" value="ADIPOR/PROGESTIN RECEPTOR-RELATED"/>
    <property type="match status" value="1"/>
</dbReference>
<keyword evidence="7" id="KW-0862">Zinc</keyword>
<comment type="similarity">
    <text evidence="2">Belongs to the UPF0073 (Hly-III) family.</text>
</comment>
<evidence type="ECO:0000256" key="5">
    <source>
        <dbReference type="ARBA" id="ARBA00022989"/>
    </source>
</evidence>
<evidence type="ECO:0000313" key="9">
    <source>
        <dbReference type="EMBL" id="TNV69111.1"/>
    </source>
</evidence>
<feature type="transmembrane region" description="Helical" evidence="8">
    <location>
        <begin position="54"/>
        <end position="76"/>
    </location>
</feature>
<protein>
    <submittedName>
        <fullName evidence="9">Hemolysin III family protein</fullName>
    </submittedName>
</protein>
<dbReference type="Pfam" id="PF03006">
    <property type="entry name" value="HlyIII"/>
    <property type="match status" value="1"/>
</dbReference>
<sequence>MNVTTFPQTEGRRKIIVNEVLNAVTHGIGTLLSIAGCVLLILKGSQSGNVTEVVAYAIYGASMILLFLSSTLYHSFSMTRFQKIFRYIDHAAIYLLIAGTYTPFCLIAVRNGQSRALFIAVWAIAIIGIILKIFFVGKFNGISTLLYLGMGWMALFIIQPMYQTVGLNGIVLIGLGGLSYSLGTIFYSNKKYGFMHVIWHLFVLAGAAFMYFGILLYV</sequence>
<evidence type="ECO:0000256" key="4">
    <source>
        <dbReference type="ARBA" id="ARBA00022692"/>
    </source>
</evidence>
<dbReference type="Proteomes" id="UP000313395">
    <property type="component" value="Unassembled WGS sequence"/>
</dbReference>
<comment type="caution">
    <text evidence="9">The sequence shown here is derived from an EMBL/GenBank/DDBJ whole genome shotgun (WGS) entry which is preliminary data.</text>
</comment>
<organism evidence="9 10">
    <name type="scientific">Trichococcus shcherbakoviae subsp. psychrophilus</name>
    <dbReference type="NCBI Taxonomy" id="2585775"/>
    <lineage>
        <taxon>Bacteria</taxon>
        <taxon>Bacillati</taxon>
        <taxon>Bacillota</taxon>
        <taxon>Bacilli</taxon>
        <taxon>Lactobacillales</taxon>
        <taxon>Carnobacteriaceae</taxon>
        <taxon>Trichococcus</taxon>
    </lineage>
</organism>
<feature type="transmembrane region" description="Helical" evidence="8">
    <location>
        <begin position="141"/>
        <end position="158"/>
    </location>
</feature>
<feature type="transmembrane region" description="Helical" evidence="8">
    <location>
        <begin position="20"/>
        <end position="42"/>
    </location>
</feature>
<keyword evidence="4 8" id="KW-0812">Transmembrane</keyword>
<evidence type="ECO:0000256" key="8">
    <source>
        <dbReference type="SAM" id="Phobius"/>
    </source>
</evidence>
<name>A0A5C5E986_9LACT</name>
<feature type="binding site" evidence="7">
    <location>
        <position position="74"/>
    </location>
    <ligand>
        <name>Zn(2+)</name>
        <dbReference type="ChEBI" id="CHEBI:29105"/>
    </ligand>
</feature>
<dbReference type="EMBL" id="VENO01000002">
    <property type="protein sequence ID" value="TNV69111.1"/>
    <property type="molecule type" value="Genomic_DNA"/>
</dbReference>
<dbReference type="AlphaFoldDB" id="A0A5C5E986"/>
<evidence type="ECO:0000313" key="10">
    <source>
        <dbReference type="Proteomes" id="UP000313395"/>
    </source>
</evidence>
<dbReference type="NCBIfam" id="TIGR01065">
    <property type="entry name" value="hlyIII"/>
    <property type="match status" value="1"/>
</dbReference>